<dbReference type="GO" id="GO:0046906">
    <property type="term" value="F:tetrapyrrole binding"/>
    <property type="evidence" value="ECO:0007669"/>
    <property type="project" value="TreeGrafter"/>
</dbReference>
<dbReference type="RefSeq" id="YP_009399627.1">
    <property type="nucleotide sequence ID" value="NC_035298.1"/>
</dbReference>
<evidence type="ECO:0000313" key="2">
    <source>
        <dbReference type="EMBL" id="ARW69446.1"/>
    </source>
</evidence>
<organism evidence="2">
    <name type="scientific">Digenea simplex</name>
    <name type="common">Marine red alga</name>
    <name type="synonym">Conferva simplex</name>
    <dbReference type="NCBI Taxonomy" id="945030"/>
    <lineage>
        <taxon>Eukaryota</taxon>
        <taxon>Rhodophyta</taxon>
        <taxon>Florideophyceae</taxon>
        <taxon>Rhodymeniophycidae</taxon>
        <taxon>Ceramiales</taxon>
        <taxon>Rhodomelaceae</taxon>
        <taxon>Polysiphonioideae</taxon>
        <taxon>Digenea</taxon>
    </lineage>
</organism>
<protein>
    <recommendedName>
        <fullName evidence="1">GUN4-like domain-containing protein</fullName>
    </recommendedName>
</protein>
<dbReference type="EMBL" id="MF101465">
    <property type="protein sequence ID" value="ARW69446.1"/>
    <property type="molecule type" value="Genomic_DNA"/>
</dbReference>
<gene>
    <name evidence="2" type="primary">ycf53</name>
</gene>
<dbReference type="InterPro" id="IPR008629">
    <property type="entry name" value="GUN4-like"/>
</dbReference>
<dbReference type="InterPro" id="IPR037215">
    <property type="entry name" value="GUN4-like_sf"/>
</dbReference>
<keyword evidence="2" id="KW-0934">Plastid</keyword>
<dbReference type="PANTHER" id="PTHR34800:SF1">
    <property type="entry name" value="TETRAPYRROLE-BINDING PROTEIN, CHLOROPLASTIC"/>
    <property type="match status" value="1"/>
</dbReference>
<proteinExistence type="predicted"/>
<name>A0A1Z1MU10_DIGSM</name>
<reference evidence="2" key="1">
    <citation type="journal article" date="2017" name="J. Phycol.">
        <title>Analysis of chloroplast genomes and a supermatrix inform reclassification of the Rhodomelaceae (Rhodophyta).</title>
        <authorList>
            <person name="Diaz-Tapia P."/>
            <person name="Maggs C.A."/>
            <person name="West J.A."/>
            <person name="Verbruggen H."/>
        </authorList>
    </citation>
    <scope>NUCLEOTIDE SEQUENCE</scope>
    <source>
        <strain evidence="2">PD1820</strain>
    </source>
</reference>
<dbReference type="SUPFAM" id="SSF140869">
    <property type="entry name" value="GUN4-like"/>
    <property type="match status" value="1"/>
</dbReference>
<sequence>MKESQLNKIDIGQRITLILSKNNNLITNKLELQIDEICQKYKEAPDLLLDLIRKKVLINQQKPEIIDGFIFQKLMQSDIKGRLINIFPYGLLKLERSLSINYQPLQNLLMKQKFQEANQLTQEFMCQLVEIKTKYKRKWLYFTDIQSLPLEDLYVIDILWQIYSNGKFGFSIQKKIWIKNDKQWDKLWEKIYWVDKGIMRRYPKEFIWTTEAPEGHLPLFNQLRGTKTLLYLFNSIKW</sequence>
<keyword evidence="2" id="KW-0150">Chloroplast</keyword>
<dbReference type="Pfam" id="PF05419">
    <property type="entry name" value="GUN4"/>
    <property type="match status" value="1"/>
</dbReference>
<dbReference type="GeneID" id="33362121"/>
<feature type="domain" description="GUN4-like" evidence="1">
    <location>
        <begin position="98"/>
        <end position="231"/>
    </location>
</feature>
<dbReference type="Gene3D" id="1.25.40.620">
    <property type="match status" value="1"/>
</dbReference>
<dbReference type="CDD" id="cd16383">
    <property type="entry name" value="GUN4"/>
    <property type="match status" value="1"/>
</dbReference>
<evidence type="ECO:0000259" key="1">
    <source>
        <dbReference type="Pfam" id="PF05419"/>
    </source>
</evidence>
<dbReference type="AlphaFoldDB" id="A0A1Z1MU10"/>
<dbReference type="PANTHER" id="PTHR34800">
    <property type="entry name" value="TETRAPYRROLE-BINDING PROTEIN, CHLOROPLASTIC"/>
    <property type="match status" value="1"/>
</dbReference>
<accession>A0A1Z1MU10</accession>
<geneLocation type="chloroplast" evidence="2"/>
<dbReference type="Gene3D" id="1.10.10.1770">
    <property type="entry name" value="Gun4-like"/>
    <property type="match status" value="1"/>
</dbReference>